<organism evidence="8 9">
    <name type="scientific">Ceratodon purpureus</name>
    <name type="common">Fire moss</name>
    <name type="synonym">Dicranum purpureum</name>
    <dbReference type="NCBI Taxonomy" id="3225"/>
    <lineage>
        <taxon>Eukaryota</taxon>
        <taxon>Viridiplantae</taxon>
        <taxon>Streptophyta</taxon>
        <taxon>Embryophyta</taxon>
        <taxon>Bryophyta</taxon>
        <taxon>Bryophytina</taxon>
        <taxon>Bryopsida</taxon>
        <taxon>Dicranidae</taxon>
        <taxon>Pseudoditrichales</taxon>
        <taxon>Ditrichaceae</taxon>
        <taxon>Ceratodon</taxon>
    </lineage>
</organism>
<keyword evidence="9" id="KW-1185">Reference proteome</keyword>
<comment type="caution">
    <text evidence="8">The sequence shown here is derived from an EMBL/GenBank/DDBJ whole genome shotgun (WGS) entry which is preliminary data.</text>
</comment>
<feature type="transmembrane region" description="Helical" evidence="6">
    <location>
        <begin position="249"/>
        <end position="273"/>
    </location>
</feature>
<accession>A0A8T0J2Q8</accession>
<feature type="transmembrane region" description="Helical" evidence="6">
    <location>
        <begin position="482"/>
        <end position="504"/>
    </location>
</feature>
<dbReference type="InterPro" id="IPR037185">
    <property type="entry name" value="EmrE-like"/>
</dbReference>
<dbReference type="PANTHER" id="PTHR11132">
    <property type="entry name" value="SOLUTE CARRIER FAMILY 35"/>
    <property type="match status" value="1"/>
</dbReference>
<evidence type="ECO:0000256" key="3">
    <source>
        <dbReference type="ARBA" id="ARBA00022989"/>
    </source>
</evidence>
<keyword evidence="4 6" id="KW-0472">Membrane</keyword>
<feature type="transmembrane region" description="Helical" evidence="6">
    <location>
        <begin position="379"/>
        <end position="398"/>
    </location>
</feature>
<feature type="transmembrane region" description="Helical" evidence="6">
    <location>
        <begin position="347"/>
        <end position="373"/>
    </location>
</feature>
<proteinExistence type="predicted"/>
<sequence length="603" mass="66437">MDEKEDTRLEMVPLRTEDSVVTGADSSEMYLVDLGTSGPSMALTERDDLDTVERGMVHSIGETEGLSVDSESTSLISVAADRRPIERLDSVGAREGNSKELVKEIVSRDLARVQKAEANDLLSREAFSSEFRASFIQNEMLGRGVGLVSDEDFDREFGASASGGSGQSTPKRRNGSRGRSTGASRMENGAGGDSFKETILKGSLIDALKANAVDLSPRSRNSGGGRDHDTTFFIDEAVPEVRPPSRNPLIVTILKTLFFILIWYTFSTCLTLYNKLLLGETLGKFPAPLLMNTIHFSMQAIISSLLVHFWCGKPQSHIRMTWKDYFTRVVPTAAATALDIDLSNISIVFISVSFATMVKSGAPVFLLLFAFAFKLEVPSFKLMGIIVVISFGVMLTVAKETEFELRGFILVMLATVMSGFRWTVTQLLLQKEEYGLSNPFAAMSYLTPVMAFITLVFSLAIEPWHELRDTTYFDTPHHILGSCALMLLGGALAFFMVMAEYFLIAETSAVTLTIAGVVKEVVTIVVAVFFFHDEFTWLKGMGLVVIIVGVSLFNWFKYQKLVEGGLGNHVPPQEGSRSPLKYVIINDETVGKFELEDDTDHVL</sequence>
<dbReference type="SUPFAM" id="SSF103481">
    <property type="entry name" value="Multidrug resistance efflux transporter EmrE"/>
    <property type="match status" value="1"/>
</dbReference>
<dbReference type="InterPro" id="IPR050186">
    <property type="entry name" value="TPT_transporter"/>
</dbReference>
<dbReference type="Proteomes" id="UP000822688">
    <property type="component" value="Chromosome 1"/>
</dbReference>
<dbReference type="EMBL" id="CM026421">
    <property type="protein sequence ID" value="KAG0590190.1"/>
    <property type="molecule type" value="Genomic_DNA"/>
</dbReference>
<feature type="transmembrane region" description="Helical" evidence="6">
    <location>
        <begin position="442"/>
        <end position="461"/>
    </location>
</feature>
<evidence type="ECO:0000313" key="8">
    <source>
        <dbReference type="EMBL" id="KAG0590190.1"/>
    </source>
</evidence>
<dbReference type="OrthoDB" id="18894at2759"/>
<reference evidence="8" key="1">
    <citation type="submission" date="2020-06" db="EMBL/GenBank/DDBJ databases">
        <title>WGS assembly of Ceratodon purpureus strain R40.</title>
        <authorList>
            <person name="Carey S.B."/>
            <person name="Jenkins J."/>
            <person name="Shu S."/>
            <person name="Lovell J.T."/>
            <person name="Sreedasyam A."/>
            <person name="Maumus F."/>
            <person name="Tiley G.P."/>
            <person name="Fernandez-Pozo N."/>
            <person name="Barry K."/>
            <person name="Chen C."/>
            <person name="Wang M."/>
            <person name="Lipzen A."/>
            <person name="Daum C."/>
            <person name="Saski C.A."/>
            <person name="Payton A.C."/>
            <person name="Mcbreen J.C."/>
            <person name="Conrad R.E."/>
            <person name="Kollar L.M."/>
            <person name="Olsson S."/>
            <person name="Huttunen S."/>
            <person name="Landis J.B."/>
            <person name="Wickett N.J."/>
            <person name="Johnson M.G."/>
            <person name="Rensing S.A."/>
            <person name="Grimwood J."/>
            <person name="Schmutz J."/>
            <person name="Mcdaniel S.F."/>
        </authorList>
    </citation>
    <scope>NUCLEOTIDE SEQUENCE</scope>
    <source>
        <strain evidence="8">R40</strain>
    </source>
</reference>
<dbReference type="GO" id="GO:0016020">
    <property type="term" value="C:membrane"/>
    <property type="evidence" value="ECO:0007669"/>
    <property type="project" value="UniProtKB-SubCell"/>
</dbReference>
<evidence type="ECO:0000256" key="2">
    <source>
        <dbReference type="ARBA" id="ARBA00022692"/>
    </source>
</evidence>
<gene>
    <name evidence="8" type="ORF">KC19_1G079600</name>
</gene>
<feature type="domain" description="Sugar phosphate transporter" evidence="7">
    <location>
        <begin position="255"/>
        <end position="554"/>
    </location>
</feature>
<feature type="transmembrane region" description="Helical" evidence="6">
    <location>
        <begin position="510"/>
        <end position="531"/>
    </location>
</feature>
<keyword evidence="2 6" id="KW-0812">Transmembrane</keyword>
<feature type="transmembrane region" description="Helical" evidence="6">
    <location>
        <begin position="293"/>
        <end position="311"/>
    </location>
</feature>
<keyword evidence="3 6" id="KW-1133">Transmembrane helix</keyword>
<protein>
    <recommendedName>
        <fullName evidence="7">Sugar phosphate transporter domain-containing protein</fullName>
    </recommendedName>
</protein>
<feature type="transmembrane region" description="Helical" evidence="6">
    <location>
        <begin position="538"/>
        <end position="556"/>
    </location>
</feature>
<evidence type="ECO:0000256" key="6">
    <source>
        <dbReference type="SAM" id="Phobius"/>
    </source>
</evidence>
<dbReference type="InterPro" id="IPR004853">
    <property type="entry name" value="Sugar_P_trans_dom"/>
</dbReference>
<feature type="transmembrane region" description="Helical" evidence="6">
    <location>
        <begin position="405"/>
        <end position="422"/>
    </location>
</feature>
<dbReference type="AlphaFoldDB" id="A0A8T0J2Q8"/>
<evidence type="ECO:0000256" key="5">
    <source>
        <dbReference type="SAM" id="MobiDB-lite"/>
    </source>
</evidence>
<evidence type="ECO:0000256" key="4">
    <source>
        <dbReference type="ARBA" id="ARBA00023136"/>
    </source>
</evidence>
<dbReference type="Pfam" id="PF03151">
    <property type="entry name" value="TPT"/>
    <property type="match status" value="1"/>
</dbReference>
<comment type="subcellular location">
    <subcellularLocation>
        <location evidence="1">Membrane</location>
        <topology evidence="1">Multi-pass membrane protein</topology>
    </subcellularLocation>
</comment>
<name>A0A8T0J2Q8_CERPU</name>
<evidence type="ECO:0000259" key="7">
    <source>
        <dbReference type="Pfam" id="PF03151"/>
    </source>
</evidence>
<evidence type="ECO:0000256" key="1">
    <source>
        <dbReference type="ARBA" id="ARBA00004141"/>
    </source>
</evidence>
<evidence type="ECO:0000313" key="9">
    <source>
        <dbReference type="Proteomes" id="UP000822688"/>
    </source>
</evidence>
<feature type="region of interest" description="Disordered" evidence="5">
    <location>
        <begin position="156"/>
        <end position="194"/>
    </location>
</feature>